<evidence type="ECO:0000256" key="7">
    <source>
        <dbReference type="ARBA" id="ARBA00023080"/>
    </source>
</evidence>
<dbReference type="InterPro" id="IPR048446">
    <property type="entry name" value="DncV_C"/>
</dbReference>
<feature type="domain" description="Cyclic GMP-AMP synthase C-terminal" evidence="13">
    <location>
        <begin position="238"/>
        <end position="365"/>
    </location>
</feature>
<keyword evidence="5" id="KW-0067">ATP-binding</keyword>
<dbReference type="GO" id="GO:0005524">
    <property type="term" value="F:ATP binding"/>
    <property type="evidence" value="ECO:0007669"/>
    <property type="project" value="UniProtKB-KW"/>
</dbReference>
<evidence type="ECO:0000256" key="1">
    <source>
        <dbReference type="ARBA" id="ARBA00022679"/>
    </source>
</evidence>
<dbReference type="GO" id="GO:0140701">
    <property type="term" value="F:3',3'-cyclic GMP-AMP synthase activity"/>
    <property type="evidence" value="ECO:0007669"/>
    <property type="project" value="InterPro"/>
</dbReference>
<evidence type="ECO:0000256" key="3">
    <source>
        <dbReference type="ARBA" id="ARBA00022723"/>
    </source>
</evidence>
<dbReference type="GO" id="GO:0005525">
    <property type="term" value="F:GTP binding"/>
    <property type="evidence" value="ECO:0007669"/>
    <property type="project" value="UniProtKB-KW"/>
</dbReference>
<evidence type="ECO:0000256" key="6">
    <source>
        <dbReference type="ARBA" id="ARBA00022842"/>
    </source>
</evidence>
<evidence type="ECO:0000256" key="4">
    <source>
        <dbReference type="ARBA" id="ARBA00022741"/>
    </source>
</evidence>
<evidence type="ECO:0000259" key="13">
    <source>
        <dbReference type="Pfam" id="PF21713"/>
    </source>
</evidence>
<name>A0AA47DZN1_9GAMM</name>
<sequence>MLKFSKIFHKGGSDSDVYEDRITPTSDQRSFLISCKNKVREHLRARIRRATKEELGMDRVVEPRFRTQGSWAYNTCVIPEQTPPQEMDWDFGVYLPVTVWEENGPPHAMAKAYFDLVEYALEDLCAQENWKVLSGKDTCIRIQVANWAHLDIPLYAAPEDEFEKVRERVDLAEARAVLMRKSEGLMDAVAFDFAMNQIQEQQWEDLDHVVMATRSGEWKASDPEVVANWFRDRVEEHGEQLRRVCRYLKAWRDFHWVSGGPTSVSIMIAAAQKFERRPGRDDIAVEEAARYLGQIFLGDIYEEGIDNGKEDFNRLNEEDRRLTSTRFKILASTMEGSRSLHEFQKSDVIRQLRGQFGTRIPNDVSLIELDAGADAIRNTAPLRVAPPVVPSTKAG</sequence>
<dbReference type="Pfam" id="PF21713">
    <property type="entry name" value="DncV_C"/>
    <property type="match status" value="1"/>
</dbReference>
<keyword evidence="3" id="KW-0479">Metal-binding</keyword>
<protein>
    <recommendedName>
        <fullName evidence="10">Cyclic GMP-AMP synthase</fullName>
    </recommendedName>
</protein>
<evidence type="ECO:0000313" key="15">
    <source>
        <dbReference type="Proteomes" id="UP001164632"/>
    </source>
</evidence>
<keyword evidence="7" id="KW-0546">Nucleotide metabolism</keyword>
<keyword evidence="4" id="KW-0547">Nucleotide-binding</keyword>
<dbReference type="RefSeq" id="WP_267930997.1">
    <property type="nucleotide sequence ID" value="NZ_CP113257.1"/>
</dbReference>
<keyword evidence="1" id="KW-0808">Transferase</keyword>
<evidence type="ECO:0000256" key="5">
    <source>
        <dbReference type="ARBA" id="ARBA00022840"/>
    </source>
</evidence>
<organism evidence="14 15">
    <name type="scientific">Stutzerimonas frequens</name>
    <dbReference type="NCBI Taxonomy" id="2968969"/>
    <lineage>
        <taxon>Bacteria</taxon>
        <taxon>Pseudomonadati</taxon>
        <taxon>Pseudomonadota</taxon>
        <taxon>Gammaproteobacteria</taxon>
        <taxon>Pseudomonadales</taxon>
        <taxon>Pseudomonadaceae</taxon>
        <taxon>Stutzerimonas</taxon>
    </lineage>
</organism>
<dbReference type="InterPro" id="IPR048445">
    <property type="entry name" value="DncV-like_NTFase"/>
</dbReference>
<reference evidence="14" key="1">
    <citation type="submission" date="2022-11" db="EMBL/GenBank/DDBJ databases">
        <title>Genomic of Pseudomonas TF18.</title>
        <authorList>
            <person name="Liu T."/>
        </authorList>
    </citation>
    <scope>NUCLEOTIDE SEQUENCE</scope>
    <source>
        <strain evidence="14">TF18</strain>
    </source>
</reference>
<keyword evidence="8" id="KW-0051">Antiviral defense</keyword>
<evidence type="ECO:0000256" key="8">
    <source>
        <dbReference type="ARBA" id="ARBA00023118"/>
    </source>
</evidence>
<feature type="domain" description="Cyclic GMP-AMP synthase DncV-like nucleotidyltransferase" evidence="12">
    <location>
        <begin position="63"/>
        <end position="155"/>
    </location>
</feature>
<evidence type="ECO:0000256" key="10">
    <source>
        <dbReference type="ARBA" id="ARBA00044145"/>
    </source>
</evidence>
<dbReference type="InterPro" id="IPR047805">
    <property type="entry name" value="GAMP_synthase"/>
</dbReference>
<evidence type="ECO:0000256" key="11">
    <source>
        <dbReference type="ARBA" id="ARBA00048304"/>
    </source>
</evidence>
<evidence type="ECO:0000256" key="2">
    <source>
        <dbReference type="ARBA" id="ARBA00022695"/>
    </source>
</evidence>
<comment type="catalytic activity">
    <reaction evidence="11">
        <text>GTP + ATP = 3',3'-cGAMP + 2 diphosphate</text>
        <dbReference type="Rhea" id="RHEA:35647"/>
        <dbReference type="ChEBI" id="CHEBI:30616"/>
        <dbReference type="ChEBI" id="CHEBI:33019"/>
        <dbReference type="ChEBI" id="CHEBI:37565"/>
        <dbReference type="ChEBI" id="CHEBI:71501"/>
    </reaction>
    <physiologicalReaction direction="left-to-right" evidence="11">
        <dbReference type="Rhea" id="RHEA:35648"/>
    </physiologicalReaction>
</comment>
<dbReference type="GO" id="GO:0009117">
    <property type="term" value="P:nucleotide metabolic process"/>
    <property type="evidence" value="ECO:0007669"/>
    <property type="project" value="UniProtKB-KW"/>
</dbReference>
<proteinExistence type="predicted"/>
<dbReference type="EMBL" id="CP113257">
    <property type="protein sequence ID" value="WAE51499.1"/>
    <property type="molecule type" value="Genomic_DNA"/>
</dbReference>
<dbReference type="AlphaFoldDB" id="A0AA47DZN1"/>
<dbReference type="GO" id="GO:0046872">
    <property type="term" value="F:metal ion binding"/>
    <property type="evidence" value="ECO:0007669"/>
    <property type="project" value="UniProtKB-KW"/>
</dbReference>
<keyword evidence="6" id="KW-0460">Magnesium</keyword>
<evidence type="ECO:0000313" key="14">
    <source>
        <dbReference type="EMBL" id="WAE51499.1"/>
    </source>
</evidence>
<dbReference type="Pfam" id="PF21654">
    <property type="entry name" value="DncV-like_NTFase"/>
    <property type="match status" value="1"/>
</dbReference>
<keyword evidence="9" id="KW-0342">GTP-binding</keyword>
<accession>A0AA47DZN1</accession>
<gene>
    <name evidence="14" type="ORF">OSV15_17740</name>
</gene>
<evidence type="ECO:0000256" key="9">
    <source>
        <dbReference type="ARBA" id="ARBA00023134"/>
    </source>
</evidence>
<evidence type="ECO:0000259" key="12">
    <source>
        <dbReference type="Pfam" id="PF21654"/>
    </source>
</evidence>
<dbReference type="Proteomes" id="UP001164632">
    <property type="component" value="Chromosome"/>
</dbReference>
<dbReference type="NCBIfam" id="NF041078">
    <property type="entry name" value="cGAS"/>
    <property type="match status" value="1"/>
</dbReference>
<dbReference type="GO" id="GO:0051607">
    <property type="term" value="P:defense response to virus"/>
    <property type="evidence" value="ECO:0007669"/>
    <property type="project" value="UniProtKB-KW"/>
</dbReference>
<keyword evidence="2" id="KW-0548">Nucleotidyltransferase</keyword>